<dbReference type="Proteomes" id="UP001580346">
    <property type="component" value="Unassembled WGS sequence"/>
</dbReference>
<dbReference type="InterPro" id="IPR018126">
    <property type="entry name" value="SASP_alpha/beta-type_CS"/>
</dbReference>
<proteinExistence type="inferred from homology"/>
<dbReference type="InterPro" id="IPR001448">
    <property type="entry name" value="SASP_alpha/beta-type"/>
</dbReference>
<dbReference type="RefSeq" id="WP_375354630.1">
    <property type="nucleotide sequence ID" value="NZ_JBHHMI010000005.1"/>
</dbReference>
<dbReference type="PANTHER" id="PTHR36107">
    <property type="entry name" value="SMALL, ACID-SOLUBLE SPORE PROTEIN A"/>
    <property type="match status" value="1"/>
</dbReference>
<evidence type="ECO:0000313" key="4">
    <source>
        <dbReference type="EMBL" id="MFB5266743.1"/>
    </source>
</evidence>
<dbReference type="InterPro" id="IPR038300">
    <property type="entry name" value="SASP_sf_alpha/beta"/>
</dbReference>
<dbReference type="InterPro" id="IPR050847">
    <property type="entry name" value="SASP_DNA-binding"/>
</dbReference>
<dbReference type="Gene3D" id="6.10.10.80">
    <property type="entry name" value="Small, acid-soluble spore protein, alpha/beta type-like"/>
    <property type="match status" value="1"/>
</dbReference>
<evidence type="ECO:0000313" key="5">
    <source>
        <dbReference type="Proteomes" id="UP001580346"/>
    </source>
</evidence>
<dbReference type="Pfam" id="PF00269">
    <property type="entry name" value="SASP"/>
    <property type="match status" value="2"/>
</dbReference>
<protein>
    <submittedName>
        <fullName evidence="4">Small, acid-soluble spore protein, alpha/beta type</fullName>
    </submittedName>
</protein>
<comment type="function">
    <text evidence="1">SASP are bound to spore DNA. They are double-stranded DNA-binding proteins that cause DNA to change to an a-like conformation. They protect the DNA backbone from chemical and enzymatic cleavage and are thus involved in dormant spore's high resistance to UV light.</text>
</comment>
<dbReference type="PROSITE" id="PS00304">
    <property type="entry name" value="SASP_1"/>
    <property type="match status" value="1"/>
</dbReference>
<evidence type="ECO:0000256" key="3">
    <source>
        <dbReference type="ARBA" id="ARBA00023125"/>
    </source>
</evidence>
<comment type="caution">
    <text evidence="4">The sequence shown here is derived from an EMBL/GenBank/DDBJ whole genome shotgun (WGS) entry which is preliminary data.</text>
</comment>
<gene>
    <name evidence="4" type="ORF">ACE41H_08080</name>
</gene>
<keyword evidence="3" id="KW-0238">DNA-binding</keyword>
<organism evidence="4 5">
    <name type="scientific">Paenibacillus enshidis</name>
    <dbReference type="NCBI Taxonomy" id="1458439"/>
    <lineage>
        <taxon>Bacteria</taxon>
        <taxon>Bacillati</taxon>
        <taxon>Bacillota</taxon>
        <taxon>Bacilli</taxon>
        <taxon>Bacillales</taxon>
        <taxon>Paenibacillaceae</taxon>
        <taxon>Paenibacillus</taxon>
    </lineage>
</organism>
<sequence length="99" mass="10731">MPGKRRNHIVPASRSMLQEMKYEIAAELGLPVHNPLYASSTSGTTDTEFAGELGANYAAGTETVEWRHLTSRENGSVGGQITKRLIQSAEGELSRLGLM</sequence>
<keyword evidence="5" id="KW-1185">Reference proteome</keyword>
<comment type="similarity">
    <text evidence="2">Belongs to the alpha/beta-type SASP family.</text>
</comment>
<evidence type="ECO:0000256" key="2">
    <source>
        <dbReference type="ARBA" id="ARBA00005442"/>
    </source>
</evidence>
<evidence type="ECO:0000256" key="1">
    <source>
        <dbReference type="ARBA" id="ARBA00003863"/>
    </source>
</evidence>
<accession>A0ABV5ARD6</accession>
<reference evidence="4 5" key="1">
    <citation type="submission" date="2024-09" db="EMBL/GenBank/DDBJ databases">
        <title>Paenibacillus zeirhizospherea sp. nov., isolated from surface of the maize (Zea mays) roots in a horticulture field, Hungary.</title>
        <authorList>
            <person name="Marton D."/>
            <person name="Farkas M."/>
            <person name="Bedics A."/>
            <person name="Toth E."/>
            <person name="Tancsics A."/>
            <person name="Boka K."/>
            <person name="Maroti G."/>
            <person name="Kriszt B."/>
            <person name="Cserhati M."/>
        </authorList>
    </citation>
    <scope>NUCLEOTIDE SEQUENCE [LARGE SCALE GENOMIC DNA]</scope>
    <source>
        <strain evidence="4 5">KCTC 33519</strain>
    </source>
</reference>
<dbReference type="EMBL" id="JBHHMI010000005">
    <property type="protein sequence ID" value="MFB5266743.1"/>
    <property type="molecule type" value="Genomic_DNA"/>
</dbReference>
<dbReference type="PANTHER" id="PTHR36107:SF1">
    <property type="entry name" value="SMALL, ACID-SOLUBLE SPORE PROTEIN A"/>
    <property type="match status" value="1"/>
</dbReference>
<name>A0ABV5ARD6_9BACL</name>